<dbReference type="GO" id="GO:0005509">
    <property type="term" value="F:calcium ion binding"/>
    <property type="evidence" value="ECO:0007669"/>
    <property type="project" value="InterPro"/>
</dbReference>
<dbReference type="SUPFAM" id="SSF51120">
    <property type="entry name" value="beta-Roll"/>
    <property type="match status" value="1"/>
</dbReference>
<evidence type="ECO:0000256" key="2">
    <source>
        <dbReference type="ARBA" id="ARBA00022525"/>
    </source>
</evidence>
<dbReference type="PANTHER" id="PTHR38340:SF1">
    <property type="entry name" value="S-LAYER PROTEIN"/>
    <property type="match status" value="1"/>
</dbReference>
<evidence type="ECO:0000256" key="1">
    <source>
        <dbReference type="ARBA" id="ARBA00004613"/>
    </source>
</evidence>
<dbReference type="Proteomes" id="UP000199546">
    <property type="component" value="Unassembled WGS sequence"/>
</dbReference>
<evidence type="ECO:0000313" key="6">
    <source>
        <dbReference type="Proteomes" id="UP000199546"/>
    </source>
</evidence>
<name>A0A1I7D9I5_9ACTN</name>
<dbReference type="AlphaFoldDB" id="A0A1I7D9I5"/>
<dbReference type="PANTHER" id="PTHR38340">
    <property type="entry name" value="S-LAYER PROTEIN"/>
    <property type="match status" value="1"/>
</dbReference>
<dbReference type="Pfam" id="PF00353">
    <property type="entry name" value="HemolysinCabind"/>
    <property type="match status" value="1"/>
</dbReference>
<gene>
    <name evidence="5" type="ORF">SAMN05660657_05502</name>
</gene>
<dbReference type="PRINTS" id="PR00313">
    <property type="entry name" value="CABNDNGRPT"/>
</dbReference>
<keyword evidence="6" id="KW-1185">Reference proteome</keyword>
<dbReference type="InterPro" id="IPR001343">
    <property type="entry name" value="Hemolysn_Ca-bd"/>
</dbReference>
<keyword evidence="2" id="KW-0964">Secreted</keyword>
<sequence length="210" mass="20836">MRTRVLATLGVASVMCASFAGVTSVSQAAPAPSGDKVSICHRTGSATNPYVQITVSKTAAANHIKNHDGTLNWPAAPYKSGVLTVGQDFYADPVTGCKVPPVLPPSPFVPCVVSVGVTQTATTVTGTSADDTIDCTNASPGKTILGLDGNDTITGTAFGDVINGGNGNDTVTGGPGDDAIEGGNGNDTLTGSAGNDVVTDVGDGNDTITP</sequence>
<dbReference type="EMBL" id="FPBA01000041">
    <property type="protein sequence ID" value="SFU08290.1"/>
    <property type="molecule type" value="Genomic_DNA"/>
</dbReference>
<keyword evidence="4" id="KW-0732">Signal</keyword>
<reference evidence="6" key="1">
    <citation type="submission" date="2016-10" db="EMBL/GenBank/DDBJ databases">
        <authorList>
            <person name="Varghese N."/>
            <person name="Submissions S."/>
        </authorList>
    </citation>
    <scope>NUCLEOTIDE SEQUENCE [LARGE SCALE GENOMIC DNA]</scope>
    <source>
        <strain evidence="6">DSM 46136</strain>
    </source>
</reference>
<dbReference type="InterPro" id="IPR011049">
    <property type="entry name" value="Serralysin-like_metalloprot_C"/>
</dbReference>
<organism evidence="5 6">
    <name type="scientific">Geodermatophilus amargosae</name>
    <dbReference type="NCBI Taxonomy" id="1296565"/>
    <lineage>
        <taxon>Bacteria</taxon>
        <taxon>Bacillati</taxon>
        <taxon>Actinomycetota</taxon>
        <taxon>Actinomycetes</taxon>
        <taxon>Geodermatophilales</taxon>
        <taxon>Geodermatophilaceae</taxon>
        <taxon>Geodermatophilus</taxon>
    </lineage>
</organism>
<comment type="subcellular location">
    <subcellularLocation>
        <location evidence="1">Secreted</location>
    </subcellularLocation>
</comment>
<evidence type="ECO:0000256" key="3">
    <source>
        <dbReference type="SAM" id="MobiDB-lite"/>
    </source>
</evidence>
<feature type="signal peptide" evidence="4">
    <location>
        <begin position="1"/>
        <end position="20"/>
    </location>
</feature>
<protein>
    <submittedName>
        <fullName evidence="5">Hemolysin-type calcium-binding repeat-containing protein</fullName>
    </submittedName>
</protein>
<feature type="region of interest" description="Disordered" evidence="3">
    <location>
        <begin position="166"/>
        <end position="210"/>
    </location>
</feature>
<accession>A0A1I7D9I5</accession>
<feature type="compositionally biased region" description="Low complexity" evidence="3">
    <location>
        <begin position="194"/>
        <end position="210"/>
    </location>
</feature>
<evidence type="ECO:0000256" key="4">
    <source>
        <dbReference type="SAM" id="SignalP"/>
    </source>
</evidence>
<evidence type="ECO:0000313" key="5">
    <source>
        <dbReference type="EMBL" id="SFU08290.1"/>
    </source>
</evidence>
<feature type="chain" id="PRO_5038469903" evidence="4">
    <location>
        <begin position="21"/>
        <end position="210"/>
    </location>
</feature>
<dbReference type="Gene3D" id="2.150.10.10">
    <property type="entry name" value="Serralysin-like metalloprotease, C-terminal"/>
    <property type="match status" value="1"/>
</dbReference>
<dbReference type="STRING" id="1296565.SAMN05660657_05502"/>
<dbReference type="GO" id="GO:0005576">
    <property type="term" value="C:extracellular region"/>
    <property type="evidence" value="ECO:0007669"/>
    <property type="project" value="UniProtKB-SubCell"/>
</dbReference>
<proteinExistence type="predicted"/>
<dbReference type="InterPro" id="IPR050557">
    <property type="entry name" value="RTX_toxin/Mannuronan_C5-epim"/>
</dbReference>